<name>A0A8H7AIC3_9EURO</name>
<gene>
    <name evidence="4" type="ORF">GJ744_009295</name>
</gene>
<comment type="similarity">
    <text evidence="2">Belongs to the AB hydrolase superfamily. Epoxide hydrolase family.</text>
</comment>
<comment type="caution">
    <text evidence="4">The sequence shown here is derived from an EMBL/GenBank/DDBJ whole genome shotgun (WGS) entry which is preliminary data.</text>
</comment>
<dbReference type="GO" id="GO:0016787">
    <property type="term" value="F:hydrolase activity"/>
    <property type="evidence" value="ECO:0007669"/>
    <property type="project" value="UniProtKB-KW"/>
</dbReference>
<evidence type="ECO:0000259" key="3">
    <source>
        <dbReference type="Pfam" id="PF00561"/>
    </source>
</evidence>
<reference evidence="4" key="1">
    <citation type="submission" date="2020-02" db="EMBL/GenBank/DDBJ databases">
        <authorList>
            <person name="Palmer J.M."/>
        </authorList>
    </citation>
    <scope>NUCLEOTIDE SEQUENCE</scope>
    <source>
        <strain evidence="4">EPUS1.4</strain>
        <tissue evidence="4">Thallus</tissue>
    </source>
</reference>
<organism evidence="4 5">
    <name type="scientific">Endocarpon pusillum</name>
    <dbReference type="NCBI Taxonomy" id="364733"/>
    <lineage>
        <taxon>Eukaryota</taxon>
        <taxon>Fungi</taxon>
        <taxon>Dikarya</taxon>
        <taxon>Ascomycota</taxon>
        <taxon>Pezizomycotina</taxon>
        <taxon>Eurotiomycetes</taxon>
        <taxon>Chaetothyriomycetidae</taxon>
        <taxon>Verrucariales</taxon>
        <taxon>Verrucariaceae</taxon>
        <taxon>Endocarpon</taxon>
    </lineage>
</organism>
<dbReference type="AlphaFoldDB" id="A0A8H7AIC3"/>
<evidence type="ECO:0000256" key="2">
    <source>
        <dbReference type="ARBA" id="ARBA00038334"/>
    </source>
</evidence>
<evidence type="ECO:0000313" key="5">
    <source>
        <dbReference type="Proteomes" id="UP000606974"/>
    </source>
</evidence>
<dbReference type="InterPro" id="IPR029058">
    <property type="entry name" value="AB_hydrolase_fold"/>
</dbReference>
<dbReference type="PANTHER" id="PTHR43329">
    <property type="entry name" value="EPOXIDE HYDROLASE"/>
    <property type="match status" value="1"/>
</dbReference>
<dbReference type="EMBL" id="JAACFV010000054">
    <property type="protein sequence ID" value="KAF7508442.1"/>
    <property type="molecule type" value="Genomic_DNA"/>
</dbReference>
<proteinExistence type="inferred from homology"/>
<dbReference type="InterPro" id="IPR000073">
    <property type="entry name" value="AB_hydrolase_1"/>
</dbReference>
<keyword evidence="5" id="KW-1185">Reference proteome</keyword>
<dbReference type="Pfam" id="PF00561">
    <property type="entry name" value="Abhydrolase_1"/>
    <property type="match status" value="1"/>
</dbReference>
<sequence length="325" mass="35311">MTQKPASIYPDLQQELTPTSSGSTICSYSCLKGEEDPIAVLIHGYPQSAYMWRYLIPELMPLASLFVPELPGYGVSSLPSTGQHSKRAVGGAILEALASVFNVQSSTDGARNIILIGHDRGARIAHRLAVDNAGAPHLKINSVVLIDIVPTKVQWEAFANPQACAAYFHWPFLANVDQAAKMIQAYGGDQWCRDLIQRGQGSSPEGQASFAAAGAHDVYAANFKQRDAIVGSCEDYQCGSVQEVNEQSEDNERGRKINVPTLVVFSDEKLGTMHDVASSWKDWIAEGVHYQATGIGGNKGHYLPEEAPEQISHLVLQWMQTGSVE</sequence>
<dbReference type="InterPro" id="IPR000639">
    <property type="entry name" value="Epox_hydrolase-like"/>
</dbReference>
<dbReference type="SUPFAM" id="SSF53474">
    <property type="entry name" value="alpha/beta-Hydrolases"/>
    <property type="match status" value="1"/>
</dbReference>
<keyword evidence="1" id="KW-0378">Hydrolase</keyword>
<evidence type="ECO:0000313" key="4">
    <source>
        <dbReference type="EMBL" id="KAF7508442.1"/>
    </source>
</evidence>
<dbReference type="Proteomes" id="UP000606974">
    <property type="component" value="Unassembled WGS sequence"/>
</dbReference>
<protein>
    <recommendedName>
        <fullName evidence="3">AB hydrolase-1 domain-containing protein</fullName>
    </recommendedName>
</protein>
<dbReference type="PRINTS" id="PR00412">
    <property type="entry name" value="EPOXHYDRLASE"/>
</dbReference>
<dbReference type="OrthoDB" id="284184at2759"/>
<dbReference type="Gene3D" id="3.40.50.1820">
    <property type="entry name" value="alpha/beta hydrolase"/>
    <property type="match status" value="1"/>
</dbReference>
<feature type="domain" description="AB hydrolase-1" evidence="3">
    <location>
        <begin position="40"/>
        <end position="162"/>
    </location>
</feature>
<accession>A0A8H7AIC3</accession>
<evidence type="ECO:0000256" key="1">
    <source>
        <dbReference type="ARBA" id="ARBA00022801"/>
    </source>
</evidence>